<feature type="non-terminal residue" evidence="2">
    <location>
        <position position="1"/>
    </location>
</feature>
<organism evidence="2 3">
    <name type="scientific">Pseudoalteromonas rubra</name>
    <dbReference type="NCBI Taxonomy" id="43658"/>
    <lineage>
        <taxon>Bacteria</taxon>
        <taxon>Pseudomonadati</taxon>
        <taxon>Pseudomonadota</taxon>
        <taxon>Gammaproteobacteria</taxon>
        <taxon>Alteromonadales</taxon>
        <taxon>Pseudoalteromonadaceae</taxon>
        <taxon>Pseudoalteromonas</taxon>
    </lineage>
</organism>
<dbReference type="GO" id="GO:0003824">
    <property type="term" value="F:catalytic activity"/>
    <property type="evidence" value="ECO:0007669"/>
    <property type="project" value="InterPro"/>
</dbReference>
<dbReference type="InterPro" id="IPR042099">
    <property type="entry name" value="ANL_N_sf"/>
</dbReference>
<dbReference type="EMBL" id="PPUZ01000100">
    <property type="protein sequence ID" value="RZM72357.1"/>
    <property type="molecule type" value="Genomic_DNA"/>
</dbReference>
<sequence length="170" mass="18533">PRSTAHTPLFQVMLTTRTDYGVTGDVDDSAWSLGGAQLSPRSDGAVVAKFDLDVNLALSEDGVALCWTYDTALFSEAHIDTLNRHLETLLSTLAQHDRTSLLTQAPGTLTILSEPEQQALLVRANQRLQNYDTALSIHGAFEQQAAATPEATALVFQDQFISYETLNLRA</sequence>
<evidence type="ECO:0000313" key="3">
    <source>
        <dbReference type="Proteomes" id="UP000292345"/>
    </source>
</evidence>
<dbReference type="AlphaFoldDB" id="A0A4Q7DYP2"/>
<dbReference type="Gene3D" id="3.30.559.30">
    <property type="entry name" value="Nonribosomal peptide synthetase, condensation domain"/>
    <property type="match status" value="1"/>
</dbReference>
<accession>A0A4Q7DYP2</accession>
<proteinExistence type="predicted"/>
<dbReference type="PANTHER" id="PTHR45398">
    <property type="match status" value="1"/>
</dbReference>
<feature type="non-terminal residue" evidence="2">
    <location>
        <position position="170"/>
    </location>
</feature>
<evidence type="ECO:0000259" key="1">
    <source>
        <dbReference type="Pfam" id="PF00668"/>
    </source>
</evidence>
<name>A0A4Q7DYP2_9GAMM</name>
<dbReference type="RefSeq" id="WP_240701952.1">
    <property type="nucleotide sequence ID" value="NZ_PPUZ01000100.1"/>
</dbReference>
<evidence type="ECO:0000313" key="2">
    <source>
        <dbReference type="EMBL" id="RZM72357.1"/>
    </source>
</evidence>
<dbReference type="SUPFAM" id="SSF52777">
    <property type="entry name" value="CoA-dependent acyltransferases"/>
    <property type="match status" value="1"/>
</dbReference>
<reference evidence="2 3" key="1">
    <citation type="submission" date="2018-01" db="EMBL/GenBank/DDBJ databases">
        <title>Co-occurrence of chitin degradation, pigmentation and bioactivity in marine Pseudoalteromonas.</title>
        <authorList>
            <person name="Paulsen S."/>
            <person name="Gram L."/>
            <person name="Machado H."/>
        </authorList>
    </citation>
    <scope>NUCLEOTIDE SEQUENCE [LARGE SCALE GENOMIC DNA]</scope>
    <source>
        <strain evidence="2 3">S1946</strain>
    </source>
</reference>
<comment type="caution">
    <text evidence="2">The sequence shown here is derived from an EMBL/GenBank/DDBJ whole genome shotgun (WGS) entry which is preliminary data.</text>
</comment>
<dbReference type="PANTHER" id="PTHR45398:SF1">
    <property type="entry name" value="ENZYME, PUTATIVE (JCVI)-RELATED"/>
    <property type="match status" value="1"/>
</dbReference>
<gene>
    <name evidence="2" type="ORF">C3B51_22075</name>
</gene>
<feature type="domain" description="Condensation" evidence="1">
    <location>
        <begin position="2"/>
        <end position="121"/>
    </location>
</feature>
<dbReference type="Pfam" id="PF00668">
    <property type="entry name" value="Condensation"/>
    <property type="match status" value="1"/>
</dbReference>
<dbReference type="SUPFAM" id="SSF56801">
    <property type="entry name" value="Acetyl-CoA synthetase-like"/>
    <property type="match status" value="1"/>
</dbReference>
<dbReference type="Gene3D" id="3.40.50.12780">
    <property type="entry name" value="N-terminal domain of ligase-like"/>
    <property type="match status" value="1"/>
</dbReference>
<protein>
    <recommendedName>
        <fullName evidence="1">Condensation domain-containing protein</fullName>
    </recommendedName>
</protein>
<dbReference type="Proteomes" id="UP000292345">
    <property type="component" value="Unassembled WGS sequence"/>
</dbReference>
<dbReference type="InterPro" id="IPR001242">
    <property type="entry name" value="Condensation_dom"/>
</dbReference>